<evidence type="ECO:0000259" key="3">
    <source>
        <dbReference type="Pfam" id="PF16344"/>
    </source>
</evidence>
<dbReference type="Pfam" id="PF04773">
    <property type="entry name" value="FecR"/>
    <property type="match status" value="1"/>
</dbReference>
<dbReference type="Gene3D" id="2.60.120.1440">
    <property type="match status" value="1"/>
</dbReference>
<dbReference type="InterPro" id="IPR006860">
    <property type="entry name" value="FecR"/>
</dbReference>
<keyword evidence="1 4" id="KW-0812">Transmembrane</keyword>
<name>A0ABU3GR30_9SPHI</name>
<feature type="domain" description="Protein FecR C-terminal" evidence="3">
    <location>
        <begin position="319"/>
        <end position="386"/>
    </location>
</feature>
<dbReference type="InterPro" id="IPR012373">
    <property type="entry name" value="Ferrdict_sens_TM"/>
</dbReference>
<feature type="domain" description="FecR protein" evidence="2">
    <location>
        <begin position="174"/>
        <end position="278"/>
    </location>
</feature>
<organism evidence="4 5">
    <name type="scientific">Mucilaginibacter terrae</name>
    <dbReference type="NCBI Taxonomy" id="1955052"/>
    <lineage>
        <taxon>Bacteria</taxon>
        <taxon>Pseudomonadati</taxon>
        <taxon>Bacteroidota</taxon>
        <taxon>Sphingobacteriia</taxon>
        <taxon>Sphingobacteriales</taxon>
        <taxon>Sphingobacteriaceae</taxon>
        <taxon>Mucilaginibacter</taxon>
    </lineage>
</organism>
<evidence type="ECO:0000256" key="1">
    <source>
        <dbReference type="SAM" id="Phobius"/>
    </source>
</evidence>
<comment type="caution">
    <text evidence="4">The sequence shown here is derived from an EMBL/GenBank/DDBJ whole genome shotgun (WGS) entry which is preliminary data.</text>
</comment>
<dbReference type="EMBL" id="JAVLVU010000001">
    <property type="protein sequence ID" value="MDT3402239.1"/>
    <property type="molecule type" value="Genomic_DNA"/>
</dbReference>
<dbReference type="PANTHER" id="PTHR30273">
    <property type="entry name" value="PERIPLASMIC SIGNAL SENSOR AND SIGMA FACTOR ACTIVATOR FECR-RELATED"/>
    <property type="match status" value="1"/>
</dbReference>
<evidence type="ECO:0000313" key="5">
    <source>
        <dbReference type="Proteomes" id="UP001258315"/>
    </source>
</evidence>
<dbReference type="RefSeq" id="WP_311948536.1">
    <property type="nucleotide sequence ID" value="NZ_JAVLVU010000001.1"/>
</dbReference>
<keyword evidence="1" id="KW-1133">Transmembrane helix</keyword>
<evidence type="ECO:0000313" key="4">
    <source>
        <dbReference type="EMBL" id="MDT3402239.1"/>
    </source>
</evidence>
<keyword evidence="1" id="KW-0472">Membrane</keyword>
<dbReference type="Proteomes" id="UP001258315">
    <property type="component" value="Unassembled WGS sequence"/>
</dbReference>
<dbReference type="InterPro" id="IPR032508">
    <property type="entry name" value="FecR_C"/>
</dbReference>
<dbReference type="PANTHER" id="PTHR30273:SF2">
    <property type="entry name" value="PROTEIN FECR"/>
    <property type="match status" value="1"/>
</dbReference>
<feature type="transmembrane region" description="Helical" evidence="1">
    <location>
        <begin position="83"/>
        <end position="100"/>
    </location>
</feature>
<sequence length="388" mass="43497">MKSKNDQKYIQEIAHKWANGEASTQEKEFYEKWYASFDDTDVELENSRFKSPDDLRVDIYNRLMAKVSLDKKAPSILVAYKKWFSAAAAILIIASGYWVFSVNALKNSSVQDVAQVHSIHPGKNTATLKLPNGQLLQLKDNKEGLVIDTRDLHYKDGSGINYAKEALAKQQEMVLSTPKGGTYQVVLPDGSKVWLNAQSSITLPANFATQFNRRLNLKGEAYFEIAKSQMHMSGKMHRRPFMVTVGSDVVEVLGTKFNIKSYAEEPAVKTTLLEGSVKFTSGKQQKIMLPGQQATANAEAITTTYVDVDEATAWKNGNFQFTEQKIQRIMFEIGRWYNVDVVYQGAISQESFGGTISRNKPITEVLASLEETGAVHFKIEGRRVIVMP</sequence>
<proteinExistence type="predicted"/>
<dbReference type="Pfam" id="PF16344">
    <property type="entry name" value="FecR_C"/>
    <property type="match status" value="1"/>
</dbReference>
<dbReference type="Gene3D" id="3.55.50.30">
    <property type="match status" value="1"/>
</dbReference>
<evidence type="ECO:0000259" key="2">
    <source>
        <dbReference type="Pfam" id="PF04773"/>
    </source>
</evidence>
<keyword evidence="5" id="KW-1185">Reference proteome</keyword>
<accession>A0ABU3GR30</accession>
<gene>
    <name evidence="4" type="ORF">QE417_001311</name>
</gene>
<reference evidence="5" key="1">
    <citation type="submission" date="2023-07" db="EMBL/GenBank/DDBJ databases">
        <title>Functional and genomic diversity of the sorghum phyllosphere microbiome.</title>
        <authorList>
            <person name="Shade A."/>
        </authorList>
    </citation>
    <scope>NUCLEOTIDE SEQUENCE [LARGE SCALE GENOMIC DNA]</scope>
    <source>
        <strain evidence="5">SORGH_AS_0422</strain>
    </source>
</reference>
<protein>
    <submittedName>
        <fullName evidence="4">Transmembrane sensor</fullName>
    </submittedName>
</protein>